<comment type="caution">
    <text evidence="2">The sequence shown here is derived from an EMBL/GenBank/DDBJ whole genome shotgun (WGS) entry which is preliminary data.</text>
</comment>
<feature type="transmembrane region" description="Helical" evidence="1">
    <location>
        <begin position="12"/>
        <end position="30"/>
    </location>
</feature>
<proteinExistence type="predicted"/>
<keyword evidence="3" id="KW-1185">Reference proteome</keyword>
<dbReference type="Proteomes" id="UP001551695">
    <property type="component" value="Unassembled WGS sequence"/>
</dbReference>
<evidence type="ECO:0000313" key="2">
    <source>
        <dbReference type="EMBL" id="MEV0706606.1"/>
    </source>
</evidence>
<keyword evidence="1" id="KW-1133">Transmembrane helix</keyword>
<evidence type="ECO:0000256" key="1">
    <source>
        <dbReference type="SAM" id="Phobius"/>
    </source>
</evidence>
<reference evidence="2 3" key="1">
    <citation type="submission" date="2024-06" db="EMBL/GenBank/DDBJ databases">
        <title>The Natural Products Discovery Center: Release of the First 8490 Sequenced Strains for Exploring Actinobacteria Biosynthetic Diversity.</title>
        <authorList>
            <person name="Kalkreuter E."/>
            <person name="Kautsar S.A."/>
            <person name="Yang D."/>
            <person name="Bader C.D."/>
            <person name="Teijaro C.N."/>
            <person name="Fluegel L."/>
            <person name="Davis C.M."/>
            <person name="Simpson J.R."/>
            <person name="Lauterbach L."/>
            <person name="Steele A.D."/>
            <person name="Gui C."/>
            <person name="Meng S."/>
            <person name="Li G."/>
            <person name="Viehrig K."/>
            <person name="Ye F."/>
            <person name="Su P."/>
            <person name="Kiefer A.F."/>
            <person name="Nichols A."/>
            <person name="Cepeda A.J."/>
            <person name="Yan W."/>
            <person name="Fan B."/>
            <person name="Jiang Y."/>
            <person name="Adhikari A."/>
            <person name="Zheng C.-J."/>
            <person name="Schuster L."/>
            <person name="Cowan T.M."/>
            <person name="Smanski M.J."/>
            <person name="Chevrette M.G."/>
            <person name="De Carvalho L.P.S."/>
            <person name="Shen B."/>
        </authorList>
    </citation>
    <scope>NUCLEOTIDE SEQUENCE [LARGE SCALE GENOMIC DNA]</scope>
    <source>
        <strain evidence="2 3">NPDC050403</strain>
    </source>
</reference>
<organism evidence="2 3">
    <name type="scientific">Nocardia aurea</name>
    <dbReference type="NCBI Taxonomy" id="2144174"/>
    <lineage>
        <taxon>Bacteria</taxon>
        <taxon>Bacillati</taxon>
        <taxon>Actinomycetota</taxon>
        <taxon>Actinomycetes</taxon>
        <taxon>Mycobacteriales</taxon>
        <taxon>Nocardiaceae</taxon>
        <taxon>Nocardia</taxon>
    </lineage>
</organism>
<sequence>MAVGHPVGGKRAFLTTVAVVIIACAVHYGSGDDHSGIAIACAGVAVLAIFELVVRMGRRG</sequence>
<keyword evidence="1" id="KW-0472">Membrane</keyword>
<name>A0ABV3FN14_9NOCA</name>
<dbReference type="EMBL" id="JBFAKC010000001">
    <property type="protein sequence ID" value="MEV0706606.1"/>
    <property type="molecule type" value="Genomic_DNA"/>
</dbReference>
<protein>
    <recommendedName>
        <fullName evidence="4">DUF2631 domain-containing protein</fullName>
    </recommendedName>
</protein>
<evidence type="ECO:0000313" key="3">
    <source>
        <dbReference type="Proteomes" id="UP001551695"/>
    </source>
</evidence>
<evidence type="ECO:0008006" key="4">
    <source>
        <dbReference type="Google" id="ProtNLM"/>
    </source>
</evidence>
<gene>
    <name evidence="2" type="ORF">AB0I48_03485</name>
</gene>
<feature type="transmembrane region" description="Helical" evidence="1">
    <location>
        <begin position="36"/>
        <end position="54"/>
    </location>
</feature>
<accession>A0ABV3FN14</accession>
<dbReference type="RefSeq" id="WP_109526219.1">
    <property type="nucleotide sequence ID" value="NZ_JBEXKW010000170.1"/>
</dbReference>
<keyword evidence="1" id="KW-0812">Transmembrane</keyword>